<feature type="domain" description="No apical meristem-associated C-terminal" evidence="3">
    <location>
        <begin position="135"/>
        <end position="303"/>
    </location>
</feature>
<accession>A0AAV6JFX4</accession>
<organism evidence="4 5">
    <name type="scientific">Rhododendron griersonianum</name>
    <dbReference type="NCBI Taxonomy" id="479676"/>
    <lineage>
        <taxon>Eukaryota</taxon>
        <taxon>Viridiplantae</taxon>
        <taxon>Streptophyta</taxon>
        <taxon>Embryophyta</taxon>
        <taxon>Tracheophyta</taxon>
        <taxon>Spermatophyta</taxon>
        <taxon>Magnoliopsida</taxon>
        <taxon>eudicotyledons</taxon>
        <taxon>Gunneridae</taxon>
        <taxon>Pentapetalae</taxon>
        <taxon>asterids</taxon>
        <taxon>Ericales</taxon>
        <taxon>Ericaceae</taxon>
        <taxon>Ericoideae</taxon>
        <taxon>Rhodoreae</taxon>
        <taxon>Rhododendron</taxon>
    </lineage>
</organism>
<gene>
    <name evidence="4" type="ORF">RHGRI_020365</name>
</gene>
<comment type="caution">
    <text evidence="4">The sequence shown here is derived from an EMBL/GenBank/DDBJ whole genome shotgun (WGS) entry which is preliminary data.</text>
</comment>
<evidence type="ECO:0000256" key="1">
    <source>
        <dbReference type="SAM" id="Coils"/>
    </source>
</evidence>
<keyword evidence="5" id="KW-1185">Reference proteome</keyword>
<dbReference type="AlphaFoldDB" id="A0AAV6JFX4"/>
<dbReference type="PANTHER" id="PTHR45023:SF4">
    <property type="entry name" value="GLYCINE-RICH PROTEIN-RELATED"/>
    <property type="match status" value="1"/>
</dbReference>
<feature type="compositionally biased region" description="Basic and acidic residues" evidence="2">
    <location>
        <begin position="202"/>
        <end position="213"/>
    </location>
</feature>
<feature type="region of interest" description="Disordered" evidence="2">
    <location>
        <begin position="1"/>
        <end position="22"/>
    </location>
</feature>
<keyword evidence="1" id="KW-0175">Coiled coil</keyword>
<evidence type="ECO:0000259" key="3">
    <source>
        <dbReference type="Pfam" id="PF14303"/>
    </source>
</evidence>
<feature type="compositionally biased region" description="Polar residues" evidence="2">
    <location>
        <begin position="1"/>
        <end position="13"/>
    </location>
</feature>
<evidence type="ECO:0000313" key="5">
    <source>
        <dbReference type="Proteomes" id="UP000823749"/>
    </source>
</evidence>
<sequence>MESKSQGQTQMEIENQRKTRKTNYSQVEDEALVKAWLHISGDAVVGRDQKSTKLWLRVLESFHQILGRVTERNAQGLQNRWQAISHDVSKFCGYYNKIGRLNPSGWNDQMILDEAKQQYGEIEGPLQAKPMQFCKFKFEHCWKLLKDSPKWNDHVLVRNTSKGCKKPSNPQSQAIDLDDLGTPSTPSTPCSIPLDEFKSMDHEHNQVRPAEGRRKAKAKRKNEWRDEESTLYLKSINETLAQTAIIEKEKLEAKKKSEEEKWEAKKRRAEQKTLHEEMKVMRQSMVGLTPEQAAYWKLQQSLIVERYKANGFLTDLETYEKNYDFNF</sequence>
<dbReference type="EMBL" id="JACTNZ010000007">
    <property type="protein sequence ID" value="KAG5540111.1"/>
    <property type="molecule type" value="Genomic_DNA"/>
</dbReference>
<evidence type="ECO:0000256" key="2">
    <source>
        <dbReference type="SAM" id="MobiDB-lite"/>
    </source>
</evidence>
<name>A0AAV6JFX4_9ERIC</name>
<feature type="coiled-coil region" evidence="1">
    <location>
        <begin position="241"/>
        <end position="272"/>
    </location>
</feature>
<feature type="region of interest" description="Disordered" evidence="2">
    <location>
        <begin position="202"/>
        <end position="222"/>
    </location>
</feature>
<reference evidence="4" key="1">
    <citation type="submission" date="2020-08" db="EMBL/GenBank/DDBJ databases">
        <title>Plant Genome Project.</title>
        <authorList>
            <person name="Zhang R.-G."/>
        </authorList>
    </citation>
    <scope>NUCLEOTIDE SEQUENCE</scope>
    <source>
        <strain evidence="4">WSP0</strain>
        <tissue evidence="4">Leaf</tissue>
    </source>
</reference>
<dbReference type="Proteomes" id="UP000823749">
    <property type="component" value="Chromosome 7"/>
</dbReference>
<feature type="compositionally biased region" description="Polar residues" evidence="2">
    <location>
        <begin position="161"/>
        <end position="174"/>
    </location>
</feature>
<dbReference type="PANTHER" id="PTHR45023">
    <property type="match status" value="1"/>
</dbReference>
<protein>
    <recommendedName>
        <fullName evidence="3">No apical meristem-associated C-terminal domain-containing protein</fullName>
    </recommendedName>
</protein>
<proteinExistence type="predicted"/>
<dbReference type="Pfam" id="PF14303">
    <property type="entry name" value="NAM-associated"/>
    <property type="match status" value="1"/>
</dbReference>
<evidence type="ECO:0000313" key="4">
    <source>
        <dbReference type="EMBL" id="KAG5540111.1"/>
    </source>
</evidence>
<dbReference type="InterPro" id="IPR029466">
    <property type="entry name" value="NAM-associated_C"/>
</dbReference>
<feature type="region of interest" description="Disordered" evidence="2">
    <location>
        <begin position="161"/>
        <end position="187"/>
    </location>
</feature>